<keyword evidence="3" id="KW-1185">Reference proteome</keyword>
<dbReference type="Proteomes" id="UP000799444">
    <property type="component" value="Unassembled WGS sequence"/>
</dbReference>
<comment type="caution">
    <text evidence="2">The sequence shown here is derived from an EMBL/GenBank/DDBJ whole genome shotgun (WGS) entry which is preliminary data.</text>
</comment>
<feature type="compositionally biased region" description="Low complexity" evidence="1">
    <location>
        <begin position="1"/>
        <end position="37"/>
    </location>
</feature>
<reference evidence="2" key="1">
    <citation type="journal article" date="2020" name="Stud. Mycol.">
        <title>101 Dothideomycetes genomes: a test case for predicting lifestyles and emergence of pathogens.</title>
        <authorList>
            <person name="Haridas S."/>
            <person name="Albert R."/>
            <person name="Binder M."/>
            <person name="Bloem J."/>
            <person name="Labutti K."/>
            <person name="Salamov A."/>
            <person name="Andreopoulos B."/>
            <person name="Baker S."/>
            <person name="Barry K."/>
            <person name="Bills G."/>
            <person name="Bluhm B."/>
            <person name="Cannon C."/>
            <person name="Castanera R."/>
            <person name="Culley D."/>
            <person name="Daum C."/>
            <person name="Ezra D."/>
            <person name="Gonzalez J."/>
            <person name="Henrissat B."/>
            <person name="Kuo A."/>
            <person name="Liang C."/>
            <person name="Lipzen A."/>
            <person name="Lutzoni F."/>
            <person name="Magnuson J."/>
            <person name="Mondo S."/>
            <person name="Nolan M."/>
            <person name="Ohm R."/>
            <person name="Pangilinan J."/>
            <person name="Park H.-J."/>
            <person name="Ramirez L."/>
            <person name="Alfaro M."/>
            <person name="Sun H."/>
            <person name="Tritt A."/>
            <person name="Yoshinaga Y."/>
            <person name="Zwiers L.-H."/>
            <person name="Turgeon B."/>
            <person name="Goodwin S."/>
            <person name="Spatafora J."/>
            <person name="Crous P."/>
            <person name="Grigoriev I."/>
        </authorList>
    </citation>
    <scope>NUCLEOTIDE SEQUENCE</scope>
    <source>
        <strain evidence="2">CBS 125425</strain>
    </source>
</reference>
<feature type="region of interest" description="Disordered" evidence="1">
    <location>
        <begin position="110"/>
        <end position="134"/>
    </location>
</feature>
<dbReference type="AlphaFoldDB" id="A0A9P4QQQ8"/>
<feature type="region of interest" description="Disordered" evidence="1">
    <location>
        <begin position="1"/>
        <end position="85"/>
    </location>
</feature>
<proteinExistence type="predicted"/>
<feature type="region of interest" description="Disordered" evidence="1">
    <location>
        <begin position="395"/>
        <end position="466"/>
    </location>
</feature>
<feature type="compositionally biased region" description="Polar residues" evidence="1">
    <location>
        <begin position="432"/>
        <end position="443"/>
    </location>
</feature>
<name>A0A9P4QQQ8_9PLEO</name>
<feature type="compositionally biased region" description="Acidic residues" evidence="1">
    <location>
        <begin position="449"/>
        <end position="466"/>
    </location>
</feature>
<accession>A0A9P4QQQ8</accession>
<sequence length="466" mass="51644">MSDNANRSAPSRRSSRLQGGEGNNPNQPPQTQNVSQNVAQLPNLPTAPSTNTGAVDPYQGTAFASNPSSNQPQQGEGFSMDNTPGVFVFDERDELPENWEQFFNLEAPARQASLPPGPSQQAPSAPADQTMTNPVHRLPRSLADARQYLNVVRFQPTLSAAEALLPQNDNDRQRYVNEIARALGNTNNTGDSQSHPDVFQRFSNPNRGGKYSNHDIVAIAWIVVDFCERLYKVGFNGTFFKSFEINDEDKALDFPRRIAAFCRYVSKFKNGAEHAVNGRFIKEMLAEPQLYMKHANQGAGLWMTNRDRQAAIRQQQLQQQQQQLQQGLAQQQQQQPQLQQGMSLQQPLPQFQPPFAAMDPNPSYVLGRGRSLSIPNVPASRGRSMSGGGIHIGGILNTRPTNPSPLGSRPGGGTQFRFQPPYVPRPAATQPRGLTQPSGQGQQEKIMIDDDDDEEEEEEEEEEENV</sequence>
<feature type="compositionally biased region" description="Low complexity" evidence="1">
    <location>
        <begin position="111"/>
        <end position="129"/>
    </location>
</feature>
<feature type="compositionally biased region" description="Polar residues" evidence="1">
    <location>
        <begin position="62"/>
        <end position="82"/>
    </location>
</feature>
<gene>
    <name evidence="2" type="ORF">EJ04DRAFT_568210</name>
</gene>
<evidence type="ECO:0000313" key="3">
    <source>
        <dbReference type="Proteomes" id="UP000799444"/>
    </source>
</evidence>
<organism evidence="2 3">
    <name type="scientific">Polyplosphaeria fusca</name>
    <dbReference type="NCBI Taxonomy" id="682080"/>
    <lineage>
        <taxon>Eukaryota</taxon>
        <taxon>Fungi</taxon>
        <taxon>Dikarya</taxon>
        <taxon>Ascomycota</taxon>
        <taxon>Pezizomycotina</taxon>
        <taxon>Dothideomycetes</taxon>
        <taxon>Pleosporomycetidae</taxon>
        <taxon>Pleosporales</taxon>
        <taxon>Tetraplosphaeriaceae</taxon>
        <taxon>Polyplosphaeria</taxon>
    </lineage>
</organism>
<dbReference type="EMBL" id="ML996231">
    <property type="protein sequence ID" value="KAF2729925.1"/>
    <property type="molecule type" value="Genomic_DNA"/>
</dbReference>
<protein>
    <submittedName>
        <fullName evidence="2">Uncharacterized protein</fullName>
    </submittedName>
</protein>
<evidence type="ECO:0000256" key="1">
    <source>
        <dbReference type="SAM" id="MobiDB-lite"/>
    </source>
</evidence>
<evidence type="ECO:0000313" key="2">
    <source>
        <dbReference type="EMBL" id="KAF2729925.1"/>
    </source>
</evidence>